<dbReference type="RefSeq" id="WP_012712823.1">
    <property type="nucleotide sequence ID" value="NC_012589.1"/>
</dbReference>
<dbReference type="InterPro" id="IPR036388">
    <property type="entry name" value="WH-like_DNA-bd_sf"/>
</dbReference>
<protein>
    <recommendedName>
        <fullName evidence="2">ArnR1-like winged helix-turn-helix domain-containing protein</fullName>
    </recommendedName>
</protein>
<accession>C3MK20</accession>
<evidence type="ECO:0000313" key="4">
    <source>
        <dbReference type="Proteomes" id="UP000001747"/>
    </source>
</evidence>
<dbReference type="KEGG" id="sis:LS215_0163"/>
<dbReference type="HOGENOM" id="CLU_1891526_0_0_2"/>
<dbReference type="AlphaFoldDB" id="C3MK20"/>
<feature type="region of interest" description="Disordered" evidence="1">
    <location>
        <begin position="1"/>
        <end position="33"/>
    </location>
</feature>
<dbReference type="Proteomes" id="UP000001747">
    <property type="component" value="Chromosome"/>
</dbReference>
<dbReference type="Gene3D" id="1.10.10.10">
    <property type="entry name" value="Winged helix-like DNA-binding domain superfamily/Winged helix DNA-binding domain"/>
    <property type="match status" value="1"/>
</dbReference>
<dbReference type="GeneID" id="7797232"/>
<name>C3MK20_SACI2</name>
<dbReference type="EMBL" id="CP001399">
    <property type="protein sequence ID" value="ACP34318.1"/>
    <property type="molecule type" value="Genomic_DNA"/>
</dbReference>
<evidence type="ECO:0000313" key="3">
    <source>
        <dbReference type="EMBL" id="ACP34318.1"/>
    </source>
</evidence>
<gene>
    <name evidence="3" type="ordered locus">LS215_0163</name>
</gene>
<reference evidence="3 4" key="1">
    <citation type="journal article" date="2009" name="Proc. Natl. Acad. Sci. U.S.A.">
        <title>Biogeography of the Sulfolobus islandicus pan-genome.</title>
        <authorList>
            <person name="Reno M.L."/>
            <person name="Held N.L."/>
            <person name="Fields C.J."/>
            <person name="Burke P.V."/>
            <person name="Whitaker R.J."/>
        </authorList>
    </citation>
    <scope>NUCLEOTIDE SEQUENCE [LARGE SCALE GENOMIC DNA]</scope>
    <source>
        <strain evidence="4">L.S.2.15 / Lassen #1</strain>
    </source>
</reference>
<dbReference type="InterPro" id="IPR038723">
    <property type="entry name" value="ArnR1-like_HTH"/>
</dbReference>
<evidence type="ECO:0000259" key="2">
    <source>
        <dbReference type="Pfam" id="PF14947"/>
    </source>
</evidence>
<dbReference type="SUPFAM" id="SSF46785">
    <property type="entry name" value="Winged helix' DNA-binding domain"/>
    <property type="match status" value="1"/>
</dbReference>
<evidence type="ECO:0000256" key="1">
    <source>
        <dbReference type="SAM" id="MobiDB-lite"/>
    </source>
</evidence>
<dbReference type="InterPro" id="IPR036390">
    <property type="entry name" value="WH_DNA-bd_sf"/>
</dbReference>
<feature type="compositionally biased region" description="Acidic residues" evidence="1">
    <location>
        <begin position="1"/>
        <end position="30"/>
    </location>
</feature>
<sequence>MSFDDEEIVEDEEEVVEDTEEIVEDEEETEEIVKEERYKPNAIDKLLALKQTLLRDKHAQTLLILNRLEGANLTRISKEIHASHKRMRQILRDLESTGYIIAYRKYPDTNTYYKLTVKGKKIVELIYEVITFRW</sequence>
<dbReference type="Pfam" id="PF14947">
    <property type="entry name" value="HTH_45"/>
    <property type="match status" value="1"/>
</dbReference>
<organism evidence="3 4">
    <name type="scientific">Saccharolobus islandicus (strain L.S.2.15 / Lassen #1)</name>
    <name type="common">Sulfolobus islandicus</name>
    <dbReference type="NCBI Taxonomy" id="429572"/>
    <lineage>
        <taxon>Archaea</taxon>
        <taxon>Thermoproteota</taxon>
        <taxon>Thermoprotei</taxon>
        <taxon>Sulfolobales</taxon>
        <taxon>Sulfolobaceae</taxon>
        <taxon>Saccharolobus</taxon>
    </lineage>
</organism>
<feature type="domain" description="ArnR1-like winged helix-turn-helix" evidence="2">
    <location>
        <begin position="62"/>
        <end position="130"/>
    </location>
</feature>
<proteinExistence type="predicted"/>